<dbReference type="EMBL" id="WWBZ02000007">
    <property type="protein sequence ID" value="KAF4312229.1"/>
    <property type="molecule type" value="Genomic_DNA"/>
</dbReference>
<feature type="region of interest" description="Disordered" evidence="1">
    <location>
        <begin position="78"/>
        <end position="98"/>
    </location>
</feature>
<gene>
    <name evidence="3" type="ORF">GTA08_BOTSDO12119</name>
</gene>
<sequence length="98" mass="10471">MSFGVQVAAILVGSFISTLLAGALSWCCGRYLGRRRQGELARDIEMGVRAALESANDGQASRETAPAGGWLQALFRRSRGKPGQVEEQPPDPSQQGPQ</sequence>
<reference evidence="3" key="1">
    <citation type="submission" date="2020-04" db="EMBL/GenBank/DDBJ databases">
        <title>Genome Assembly and Annotation of Botryosphaeria dothidea sdau 11-99, a Latent Pathogen of Apple Fruit Ring Rot in China.</title>
        <authorList>
            <person name="Yu C."/>
            <person name="Diao Y."/>
            <person name="Lu Q."/>
            <person name="Zhao J."/>
            <person name="Cui S."/>
            <person name="Peng C."/>
            <person name="He B."/>
            <person name="Liu H."/>
        </authorList>
    </citation>
    <scope>NUCLEOTIDE SEQUENCE [LARGE SCALE GENOMIC DNA]</scope>
    <source>
        <strain evidence="3">Sdau11-99</strain>
    </source>
</reference>
<dbReference type="Proteomes" id="UP000572817">
    <property type="component" value="Unassembled WGS sequence"/>
</dbReference>
<organism evidence="3 4">
    <name type="scientific">Botryosphaeria dothidea</name>
    <dbReference type="NCBI Taxonomy" id="55169"/>
    <lineage>
        <taxon>Eukaryota</taxon>
        <taxon>Fungi</taxon>
        <taxon>Dikarya</taxon>
        <taxon>Ascomycota</taxon>
        <taxon>Pezizomycotina</taxon>
        <taxon>Dothideomycetes</taxon>
        <taxon>Dothideomycetes incertae sedis</taxon>
        <taxon>Botryosphaeriales</taxon>
        <taxon>Botryosphaeriaceae</taxon>
        <taxon>Botryosphaeria</taxon>
    </lineage>
</organism>
<accession>A0A8H4J5A9</accession>
<evidence type="ECO:0000256" key="1">
    <source>
        <dbReference type="SAM" id="MobiDB-lite"/>
    </source>
</evidence>
<keyword evidence="2" id="KW-0472">Membrane</keyword>
<proteinExistence type="predicted"/>
<feature type="transmembrane region" description="Helical" evidence="2">
    <location>
        <begin position="6"/>
        <end position="27"/>
    </location>
</feature>
<evidence type="ECO:0000313" key="4">
    <source>
        <dbReference type="Proteomes" id="UP000572817"/>
    </source>
</evidence>
<dbReference type="AlphaFoldDB" id="A0A8H4J5A9"/>
<protein>
    <submittedName>
        <fullName evidence="3">Uncharacterized protein</fullName>
    </submittedName>
</protein>
<comment type="caution">
    <text evidence="3">The sequence shown here is derived from an EMBL/GenBank/DDBJ whole genome shotgun (WGS) entry which is preliminary data.</text>
</comment>
<keyword evidence="2" id="KW-0812">Transmembrane</keyword>
<evidence type="ECO:0000256" key="2">
    <source>
        <dbReference type="SAM" id="Phobius"/>
    </source>
</evidence>
<name>A0A8H4J5A9_9PEZI</name>
<keyword evidence="4" id="KW-1185">Reference proteome</keyword>
<evidence type="ECO:0000313" key="3">
    <source>
        <dbReference type="EMBL" id="KAF4312229.1"/>
    </source>
</evidence>
<keyword evidence="2" id="KW-1133">Transmembrane helix</keyword>